<dbReference type="EMBL" id="HQ113105">
    <property type="protein sequence ID" value="AEA06948.1"/>
    <property type="molecule type" value="Genomic_DNA"/>
</dbReference>
<dbReference type="GeneID" id="10399680"/>
<protein>
    <submittedName>
        <fullName evidence="1">Uncharacterized protein</fullName>
    </submittedName>
</protein>
<proteinExistence type="predicted"/>
<keyword evidence="2" id="KW-1185">Reference proteome</keyword>
<sequence length="127" mass="15681">MDKKLYSYVLPELFFVLSKKFGIEEEDIVFDCIHKKHGLHVSLRIQGYDIGIFWDEFPDFWREYRKDDEWNTKYEPDDGKLRQDVIKNVCQMIKRSIPYLQEKRKENKKLIWKLFERVESLEQRLME</sequence>
<accession>F2WL25</accession>
<organism evidence="1 2">
    <name type="scientific">Lausannevirus</name>
    <dbReference type="NCBI Taxonomy" id="999883"/>
    <lineage>
        <taxon>Viruses</taxon>
        <taxon>Varidnaviria</taxon>
        <taxon>Bamfordvirae</taxon>
        <taxon>Nucleocytoviricota</taxon>
        <taxon>Megaviricetes</taxon>
        <taxon>Pimascovirales</taxon>
        <taxon>Pimascovirales incertae sedis</taxon>
        <taxon>Marseilleviridae</taxon>
        <taxon>Losannavirus</taxon>
        <taxon>Losannavirus lausannense</taxon>
    </lineage>
</organism>
<reference evidence="1 2" key="1">
    <citation type="journal article" date="2011" name="Environ. Microbiol.">
        <title>Lausannevirus, a giant amoebal virus encoding histone doublets.</title>
        <authorList>
            <person name="Thomas V."/>
            <person name="Bertelli C."/>
            <person name="Collyn F."/>
            <person name="Casson N."/>
            <person name="Telenti A."/>
            <person name="Goesmann A."/>
            <person name="Croxatto A."/>
            <person name="Greub G."/>
        </authorList>
    </citation>
    <scope>NUCLEOTIDE SEQUENCE [LARGE SCALE GENOMIC DNA]</scope>
    <source>
        <strain evidence="1">7715</strain>
    </source>
</reference>
<dbReference type="RefSeq" id="YP_004347060.1">
    <property type="nucleotide sequence ID" value="NC_015326.1"/>
</dbReference>
<name>F2WL25_9VIRU</name>
<gene>
    <name evidence="1" type="ORF">LAU_0095</name>
</gene>
<evidence type="ECO:0000313" key="1">
    <source>
        <dbReference type="EMBL" id="AEA06948.1"/>
    </source>
</evidence>
<dbReference type="KEGG" id="vg:10399680"/>
<evidence type="ECO:0000313" key="2">
    <source>
        <dbReference type="Proteomes" id="UP000203366"/>
    </source>
</evidence>
<dbReference type="Proteomes" id="UP000203366">
    <property type="component" value="Segment"/>
</dbReference>